<proteinExistence type="predicted"/>
<reference evidence="1" key="1">
    <citation type="journal article" date="2023" name="Mol. Phylogenet. Evol.">
        <title>Genome-scale phylogeny and comparative genomics of the fungal order Sordariales.</title>
        <authorList>
            <person name="Hensen N."/>
            <person name="Bonometti L."/>
            <person name="Westerberg I."/>
            <person name="Brannstrom I.O."/>
            <person name="Guillou S."/>
            <person name="Cros-Aarteil S."/>
            <person name="Calhoun S."/>
            <person name="Haridas S."/>
            <person name="Kuo A."/>
            <person name="Mondo S."/>
            <person name="Pangilinan J."/>
            <person name="Riley R."/>
            <person name="LaButti K."/>
            <person name="Andreopoulos B."/>
            <person name="Lipzen A."/>
            <person name="Chen C."/>
            <person name="Yan M."/>
            <person name="Daum C."/>
            <person name="Ng V."/>
            <person name="Clum A."/>
            <person name="Steindorff A."/>
            <person name="Ohm R.A."/>
            <person name="Martin F."/>
            <person name="Silar P."/>
            <person name="Natvig D.O."/>
            <person name="Lalanne C."/>
            <person name="Gautier V."/>
            <person name="Ament-Velasquez S.L."/>
            <person name="Kruys A."/>
            <person name="Hutchinson M.I."/>
            <person name="Powell A.J."/>
            <person name="Barry K."/>
            <person name="Miller A.N."/>
            <person name="Grigoriev I.V."/>
            <person name="Debuchy R."/>
            <person name="Gladieux P."/>
            <person name="Hiltunen Thoren M."/>
            <person name="Johannesson H."/>
        </authorList>
    </citation>
    <scope>NUCLEOTIDE SEQUENCE</scope>
    <source>
        <strain evidence="1">CBS 118394</strain>
    </source>
</reference>
<dbReference type="Proteomes" id="UP001283341">
    <property type="component" value="Unassembled WGS sequence"/>
</dbReference>
<keyword evidence="2" id="KW-1185">Reference proteome</keyword>
<organism evidence="1 2">
    <name type="scientific">Apodospora peruviana</name>
    <dbReference type="NCBI Taxonomy" id="516989"/>
    <lineage>
        <taxon>Eukaryota</taxon>
        <taxon>Fungi</taxon>
        <taxon>Dikarya</taxon>
        <taxon>Ascomycota</taxon>
        <taxon>Pezizomycotina</taxon>
        <taxon>Sordariomycetes</taxon>
        <taxon>Sordariomycetidae</taxon>
        <taxon>Sordariales</taxon>
        <taxon>Lasiosphaeriaceae</taxon>
        <taxon>Apodospora</taxon>
    </lineage>
</organism>
<dbReference type="EMBL" id="JAUEDM010000003">
    <property type="protein sequence ID" value="KAK3321862.1"/>
    <property type="molecule type" value="Genomic_DNA"/>
</dbReference>
<accession>A0AAE0IB40</accession>
<protein>
    <submittedName>
        <fullName evidence="1">Uncharacterized protein</fullName>
    </submittedName>
</protein>
<evidence type="ECO:0000313" key="1">
    <source>
        <dbReference type="EMBL" id="KAK3321862.1"/>
    </source>
</evidence>
<gene>
    <name evidence="1" type="ORF">B0H66DRAFT_182426</name>
</gene>
<reference evidence="1" key="2">
    <citation type="submission" date="2023-06" db="EMBL/GenBank/DDBJ databases">
        <authorList>
            <consortium name="Lawrence Berkeley National Laboratory"/>
            <person name="Haridas S."/>
            <person name="Hensen N."/>
            <person name="Bonometti L."/>
            <person name="Westerberg I."/>
            <person name="Brannstrom I.O."/>
            <person name="Guillou S."/>
            <person name="Cros-Aarteil S."/>
            <person name="Calhoun S."/>
            <person name="Kuo A."/>
            <person name="Mondo S."/>
            <person name="Pangilinan J."/>
            <person name="Riley R."/>
            <person name="Labutti K."/>
            <person name="Andreopoulos B."/>
            <person name="Lipzen A."/>
            <person name="Chen C."/>
            <person name="Yanf M."/>
            <person name="Daum C."/>
            <person name="Ng V."/>
            <person name="Clum A."/>
            <person name="Steindorff A."/>
            <person name="Ohm R."/>
            <person name="Martin F."/>
            <person name="Silar P."/>
            <person name="Natvig D."/>
            <person name="Lalanne C."/>
            <person name="Gautier V."/>
            <person name="Ament-Velasquez S.L."/>
            <person name="Kruys A."/>
            <person name="Hutchinson M.I."/>
            <person name="Powell A.J."/>
            <person name="Barry K."/>
            <person name="Miller A.N."/>
            <person name="Grigoriev I.V."/>
            <person name="Debuchy R."/>
            <person name="Gladieux P."/>
            <person name="Thoren M.H."/>
            <person name="Johannesson H."/>
        </authorList>
    </citation>
    <scope>NUCLEOTIDE SEQUENCE</scope>
    <source>
        <strain evidence="1">CBS 118394</strain>
    </source>
</reference>
<dbReference type="AlphaFoldDB" id="A0AAE0IB40"/>
<name>A0AAE0IB40_9PEZI</name>
<comment type="caution">
    <text evidence="1">The sequence shown here is derived from an EMBL/GenBank/DDBJ whole genome shotgun (WGS) entry which is preliminary data.</text>
</comment>
<evidence type="ECO:0000313" key="2">
    <source>
        <dbReference type="Proteomes" id="UP001283341"/>
    </source>
</evidence>
<sequence length="197" mass="22575">MGVLVFLSGGGRVVGSFHEFGRVFGRDRWSLLPLHPPPHRSRSLHKYIPNRLLVISHKLHFPLSFDMNHTDNHEWMGRGYGRGNKKELNDVCFDWLSWSGWLLRPTSWFGYELGEKVSTPVGLLVLVHVLVSHDTGCVFWGVRGNCWEWWTGHSPAQDKAGVRSGRTRSVVLEAILALSLLSFSFRFFFRLVESTSR</sequence>